<dbReference type="Gene3D" id="3.40.50.300">
    <property type="entry name" value="P-loop containing nucleotide triphosphate hydrolases"/>
    <property type="match status" value="1"/>
</dbReference>
<dbReference type="Gene3D" id="1.10.10.60">
    <property type="entry name" value="Homeodomain-like"/>
    <property type="match status" value="1"/>
</dbReference>
<dbReference type="InterPro" id="IPR025662">
    <property type="entry name" value="Sigma_54_int_dom_ATP-bd_1"/>
</dbReference>
<dbReference type="InterPro" id="IPR003018">
    <property type="entry name" value="GAF"/>
</dbReference>
<keyword evidence="1" id="KW-0547">Nucleotide-binding</keyword>
<dbReference type="PROSITE" id="PS00675">
    <property type="entry name" value="SIGMA54_INTERACT_1"/>
    <property type="match status" value="1"/>
</dbReference>
<gene>
    <name evidence="7" type="ORF">CPA45_22175</name>
</gene>
<dbReference type="InterPro" id="IPR002078">
    <property type="entry name" value="Sigma_54_int"/>
</dbReference>
<dbReference type="InterPro" id="IPR058031">
    <property type="entry name" value="AAA_lid_NorR"/>
</dbReference>
<dbReference type="Pfam" id="PF25601">
    <property type="entry name" value="AAA_lid_14"/>
    <property type="match status" value="1"/>
</dbReference>
<reference evidence="8" key="1">
    <citation type="submission" date="2017-09" db="EMBL/GenBank/DDBJ databases">
        <authorList>
            <person name="Cho G.-S."/>
            <person name="Oguntoyinbo F.A."/>
            <person name="Cnockaert M."/>
            <person name="Kabisch J."/>
            <person name="Neve H."/>
            <person name="Bockelmann W."/>
            <person name="Wenning M."/>
            <person name="Franz C.M."/>
            <person name="Vandamme P."/>
        </authorList>
    </citation>
    <scope>NUCLEOTIDE SEQUENCE [LARGE SCALE GENOMIC DNA]</scope>
    <source>
        <strain evidence="8">MBT G8648</strain>
    </source>
</reference>
<dbReference type="SMART" id="SM00382">
    <property type="entry name" value="AAA"/>
    <property type="match status" value="1"/>
</dbReference>
<dbReference type="Gene3D" id="1.10.8.60">
    <property type="match status" value="1"/>
</dbReference>
<dbReference type="SUPFAM" id="SSF52540">
    <property type="entry name" value="P-loop containing nucleoside triphosphate hydrolases"/>
    <property type="match status" value="1"/>
</dbReference>
<dbReference type="Pfam" id="PF02954">
    <property type="entry name" value="HTH_8"/>
    <property type="match status" value="1"/>
</dbReference>
<dbReference type="GO" id="GO:0006355">
    <property type="term" value="P:regulation of DNA-templated transcription"/>
    <property type="evidence" value="ECO:0007669"/>
    <property type="project" value="InterPro"/>
</dbReference>
<accession>A0A2A4HF71</accession>
<proteinExistence type="predicted"/>
<dbReference type="GO" id="GO:0043565">
    <property type="term" value="F:sequence-specific DNA binding"/>
    <property type="evidence" value="ECO:0007669"/>
    <property type="project" value="InterPro"/>
</dbReference>
<name>A0A2A4HF71_9GAMM</name>
<dbReference type="PRINTS" id="PR01590">
    <property type="entry name" value="HTHFIS"/>
</dbReference>
<dbReference type="Gene3D" id="3.30.450.40">
    <property type="match status" value="1"/>
</dbReference>
<dbReference type="OrthoDB" id="9804019at2"/>
<dbReference type="PROSITE" id="PS00676">
    <property type="entry name" value="SIGMA54_INTERACT_2"/>
    <property type="match status" value="1"/>
</dbReference>
<dbReference type="PANTHER" id="PTHR32071:SF77">
    <property type="entry name" value="TRANSCRIPTIONAL REGULATORY PROTEIN"/>
    <property type="match status" value="1"/>
</dbReference>
<dbReference type="PANTHER" id="PTHR32071">
    <property type="entry name" value="TRANSCRIPTIONAL REGULATORY PROTEIN"/>
    <property type="match status" value="1"/>
</dbReference>
<evidence type="ECO:0000313" key="8">
    <source>
        <dbReference type="Proteomes" id="UP000218677"/>
    </source>
</evidence>
<keyword evidence="5" id="KW-0804">Transcription</keyword>
<dbReference type="Proteomes" id="UP000218677">
    <property type="component" value="Unassembled WGS sequence"/>
</dbReference>
<dbReference type="GO" id="GO:0005524">
    <property type="term" value="F:ATP binding"/>
    <property type="evidence" value="ECO:0007669"/>
    <property type="project" value="UniProtKB-KW"/>
</dbReference>
<dbReference type="InterPro" id="IPR003593">
    <property type="entry name" value="AAA+_ATPase"/>
</dbReference>
<keyword evidence="3" id="KW-0805">Transcription regulation</keyword>
<dbReference type="InterPro" id="IPR029016">
    <property type="entry name" value="GAF-like_dom_sf"/>
</dbReference>
<dbReference type="Pfam" id="PF00158">
    <property type="entry name" value="Sigma54_activat"/>
    <property type="match status" value="1"/>
</dbReference>
<dbReference type="InterPro" id="IPR027417">
    <property type="entry name" value="P-loop_NTPase"/>
</dbReference>
<evidence type="ECO:0000256" key="5">
    <source>
        <dbReference type="ARBA" id="ARBA00023163"/>
    </source>
</evidence>
<dbReference type="InterPro" id="IPR025943">
    <property type="entry name" value="Sigma_54_int_dom_ATP-bd_2"/>
</dbReference>
<sequence>MSTQLTPFQRLSEARKTFFQEGNLPTGLIDEAILSSWKRCIDHHKSVTERVVYESLPRSSFKELINVNRKLTEAANEPLEQLHRTVSGAGYALLLTDHIGHALNTYQASSHSDKLIKQAFRPGVNLSEQYIGTSAMSCALTEGRPITVSGPEHYFSVNQRLNCAAAPIIAPNGQIIGSIDITREYSLAPGSALALVTHCARAIEGRLLTQLAPYLILQLSWQQQEPATCDMLIALGPEGEILGMTPKVREVAGLSVGCGPANIQELFDLRFGDLVDASRGRRSPLLGQIHSGLSFALYPSLYKKPSLIEGTAQSNSPRTEPISKTLLPSFGDASLAERFPLALRAMNKGLPILIQGETGTGKEVMAKALHDKSNKRSGKFVAINCAAIPETLIEGELFGHTDGAYTGARRGGAPGKIEQANGGTLFLDEIGDMPLALQSRLLRVLESQEVTRLGDSTTKQLNFQLLCATHRDLNAAVARGEFRDDLLYRVKGMPLWIPPLRERSELCEFLSEQCDQVTEGRRQLTQDVLKILKDYDWPGNVRELRHALTHADVLAEDSHDLILPCYLPADIVKKSSHRTTLLNEQQLGTLKSLELEAIEEALEQASGDVNKAAKRLGIGRATFYRKLKEIRSSQ</sequence>
<dbReference type="PROSITE" id="PS00688">
    <property type="entry name" value="SIGMA54_INTERACT_3"/>
    <property type="match status" value="1"/>
</dbReference>
<dbReference type="InterPro" id="IPR009057">
    <property type="entry name" value="Homeodomain-like_sf"/>
</dbReference>
<evidence type="ECO:0000259" key="6">
    <source>
        <dbReference type="PROSITE" id="PS50045"/>
    </source>
</evidence>
<evidence type="ECO:0000313" key="7">
    <source>
        <dbReference type="EMBL" id="PCF93478.1"/>
    </source>
</evidence>
<organism evidence="7 8">
    <name type="scientific">Vreelandella nigrificans</name>
    <dbReference type="NCBI Taxonomy" id="2042704"/>
    <lineage>
        <taxon>Bacteria</taxon>
        <taxon>Pseudomonadati</taxon>
        <taxon>Pseudomonadota</taxon>
        <taxon>Gammaproteobacteria</taxon>
        <taxon>Oceanospirillales</taxon>
        <taxon>Halomonadaceae</taxon>
        <taxon>Vreelandella</taxon>
    </lineage>
</organism>
<keyword evidence="2" id="KW-0067">ATP-binding</keyword>
<dbReference type="PROSITE" id="PS50045">
    <property type="entry name" value="SIGMA54_INTERACT_4"/>
    <property type="match status" value="1"/>
</dbReference>
<protein>
    <submittedName>
        <fullName evidence="7">Sigma-54-dependent Fis family transcriptional regulator</fullName>
    </submittedName>
</protein>
<dbReference type="SUPFAM" id="SSF46689">
    <property type="entry name" value="Homeodomain-like"/>
    <property type="match status" value="1"/>
</dbReference>
<evidence type="ECO:0000256" key="1">
    <source>
        <dbReference type="ARBA" id="ARBA00022741"/>
    </source>
</evidence>
<dbReference type="CDD" id="cd00009">
    <property type="entry name" value="AAA"/>
    <property type="match status" value="1"/>
</dbReference>
<dbReference type="InterPro" id="IPR002197">
    <property type="entry name" value="HTH_Fis"/>
</dbReference>
<evidence type="ECO:0000256" key="3">
    <source>
        <dbReference type="ARBA" id="ARBA00023015"/>
    </source>
</evidence>
<keyword evidence="4" id="KW-0238">DNA-binding</keyword>
<comment type="caution">
    <text evidence="7">The sequence shown here is derived from an EMBL/GenBank/DDBJ whole genome shotgun (WGS) entry which is preliminary data.</text>
</comment>
<evidence type="ECO:0000256" key="4">
    <source>
        <dbReference type="ARBA" id="ARBA00023125"/>
    </source>
</evidence>
<dbReference type="AlphaFoldDB" id="A0A2A4HF71"/>
<evidence type="ECO:0000256" key="2">
    <source>
        <dbReference type="ARBA" id="ARBA00022840"/>
    </source>
</evidence>
<keyword evidence="8" id="KW-1185">Reference proteome</keyword>
<dbReference type="EMBL" id="NWUX01000042">
    <property type="protein sequence ID" value="PCF93478.1"/>
    <property type="molecule type" value="Genomic_DNA"/>
</dbReference>
<dbReference type="RefSeq" id="WP_096655459.1">
    <property type="nucleotide sequence ID" value="NZ_NWUX01000042.1"/>
</dbReference>
<dbReference type="Pfam" id="PF01590">
    <property type="entry name" value="GAF"/>
    <property type="match status" value="1"/>
</dbReference>
<dbReference type="InterPro" id="IPR025944">
    <property type="entry name" value="Sigma_54_int_dom_CS"/>
</dbReference>
<feature type="domain" description="Sigma-54 factor interaction" evidence="6">
    <location>
        <begin position="344"/>
        <end position="553"/>
    </location>
</feature>
<dbReference type="FunFam" id="3.40.50.300:FF:000006">
    <property type="entry name" value="DNA-binding transcriptional regulator NtrC"/>
    <property type="match status" value="1"/>
</dbReference>